<dbReference type="EMBL" id="CDGJ01000036">
    <property type="protein sequence ID" value="CEJ06882.1"/>
    <property type="molecule type" value="Genomic_DNA"/>
</dbReference>
<proteinExistence type="predicted"/>
<evidence type="ECO:0000313" key="3">
    <source>
        <dbReference type="Proteomes" id="UP001071230"/>
    </source>
</evidence>
<protein>
    <submittedName>
        <fullName evidence="1">Late competence development protein ComFB</fullName>
    </submittedName>
</protein>
<keyword evidence="3" id="KW-1185">Reference proteome</keyword>
<dbReference type="Proteomes" id="UP001071230">
    <property type="component" value="Unassembled WGS sequence"/>
</dbReference>
<dbReference type="RefSeq" id="WP_240984585.1">
    <property type="nucleotide sequence ID" value="NZ_CDGJ01000036.1"/>
</dbReference>
<name>A0A8S0W2U2_9FIRM</name>
<reference evidence="2" key="1">
    <citation type="submission" date="2014-11" db="EMBL/GenBank/DDBJ databases">
        <authorList>
            <person name="Hornung B.V."/>
        </authorList>
    </citation>
    <scope>NUCLEOTIDE SEQUENCE</scope>
    <source>
        <strain evidence="2">INE</strain>
    </source>
</reference>
<dbReference type="Proteomes" id="UP000836597">
    <property type="component" value="Chromosome"/>
</dbReference>
<gene>
    <name evidence="2" type="ORF">DEACI_1335</name>
    <name evidence="1" type="ORF">DEACI_1661</name>
</gene>
<dbReference type="KEGG" id="aacx:DEACI_1661"/>
<organism evidence="1">
    <name type="scientific">Acididesulfobacillus acetoxydans</name>
    <dbReference type="NCBI Taxonomy" id="1561005"/>
    <lineage>
        <taxon>Bacteria</taxon>
        <taxon>Bacillati</taxon>
        <taxon>Bacillota</taxon>
        <taxon>Clostridia</taxon>
        <taxon>Eubacteriales</taxon>
        <taxon>Peptococcaceae</taxon>
        <taxon>Acididesulfobacillus</taxon>
    </lineage>
</organism>
<dbReference type="AlphaFoldDB" id="A0A8S0W2U2"/>
<evidence type="ECO:0000313" key="2">
    <source>
        <dbReference type="EMBL" id="CEJ06882.1"/>
    </source>
</evidence>
<accession>A0A8S0W2U2</accession>
<evidence type="ECO:0000313" key="1">
    <source>
        <dbReference type="EMBL" id="CAA7601008.1"/>
    </source>
</evidence>
<reference evidence="1" key="2">
    <citation type="submission" date="2020-01" db="EMBL/GenBank/DDBJ databases">
        <authorList>
            <person name="Hornung B."/>
        </authorList>
    </citation>
    <scope>NUCLEOTIDE SEQUENCE</scope>
    <source>
        <strain evidence="1">PacBioINE</strain>
    </source>
</reference>
<dbReference type="InterPro" id="IPR019657">
    <property type="entry name" value="ComFB"/>
</dbReference>
<sequence length="96" mass="10665">MFELNNITEMVVREALQDYLRQAKPPCTCDRCQADILALALNRLPPRYAVTLRGEILSTWESRALPSHARIMSELVRAAEQVAAAPSHPLPAENPG</sequence>
<dbReference type="EMBL" id="LR746496">
    <property type="protein sequence ID" value="CAA7601008.1"/>
    <property type="molecule type" value="Genomic_DNA"/>
</dbReference>
<dbReference type="Pfam" id="PF10719">
    <property type="entry name" value="ComFB"/>
    <property type="match status" value="1"/>
</dbReference>